<evidence type="ECO:0000256" key="2">
    <source>
        <dbReference type="ARBA" id="ARBA00022448"/>
    </source>
</evidence>
<comment type="subunit">
    <text evidence="10">The Tat system comprises two distinct complexes: a TatABC complex, containing multiple copies of TatA, TatB and TatC subunits, and a separate TatA complex, containing only TatA subunits. Substrates initially bind to the TatABC complex, which probably triggers association of the separate TatA complex to form the active translocon.</text>
</comment>
<dbReference type="OrthoDB" id="9816005at2"/>
<keyword evidence="8 10" id="KW-0811">Translocation</keyword>
<accession>A0A4Q7NHG4</accession>
<dbReference type="InterPro" id="IPR018448">
    <property type="entry name" value="TatB"/>
</dbReference>
<feature type="coiled-coil region" evidence="11">
    <location>
        <begin position="52"/>
        <end position="79"/>
    </location>
</feature>
<dbReference type="GO" id="GO:0008320">
    <property type="term" value="F:protein transmembrane transporter activity"/>
    <property type="evidence" value="ECO:0007669"/>
    <property type="project" value="UniProtKB-UniRule"/>
</dbReference>
<keyword evidence="2 10" id="KW-0813">Transport</keyword>
<dbReference type="GO" id="GO:0033281">
    <property type="term" value="C:TAT protein transport complex"/>
    <property type="evidence" value="ECO:0007669"/>
    <property type="project" value="UniProtKB-UniRule"/>
</dbReference>
<evidence type="ECO:0000256" key="10">
    <source>
        <dbReference type="HAMAP-Rule" id="MF_00237"/>
    </source>
</evidence>
<comment type="subcellular location">
    <subcellularLocation>
        <location evidence="10">Cell membrane</location>
        <topology evidence="10">Single-pass membrane protein</topology>
    </subcellularLocation>
    <subcellularLocation>
        <location evidence="1">Membrane</location>
        <topology evidence="1">Single-pass membrane protein</topology>
    </subcellularLocation>
</comment>
<comment type="caution">
    <text evidence="13">The sequence shown here is derived from an EMBL/GenBank/DDBJ whole genome shotgun (WGS) entry which is preliminary data.</text>
</comment>
<dbReference type="RefSeq" id="WP_130355684.1">
    <property type="nucleotide sequence ID" value="NZ_SGXC01000001.1"/>
</dbReference>
<evidence type="ECO:0000313" key="13">
    <source>
        <dbReference type="EMBL" id="RZS84293.1"/>
    </source>
</evidence>
<feature type="compositionally biased region" description="Low complexity" evidence="12">
    <location>
        <begin position="116"/>
        <end position="140"/>
    </location>
</feature>
<keyword evidence="3 10" id="KW-1003">Cell membrane</keyword>
<evidence type="ECO:0000256" key="11">
    <source>
        <dbReference type="SAM" id="Coils"/>
    </source>
</evidence>
<gene>
    <name evidence="10" type="primary">tatB</name>
    <name evidence="13" type="ORF">EV675_0310</name>
</gene>
<evidence type="ECO:0000256" key="4">
    <source>
        <dbReference type="ARBA" id="ARBA00022519"/>
    </source>
</evidence>
<dbReference type="EMBL" id="SGXC01000001">
    <property type="protein sequence ID" value="RZS84293.1"/>
    <property type="molecule type" value="Genomic_DNA"/>
</dbReference>
<dbReference type="GO" id="GO:0043953">
    <property type="term" value="P:protein transport by the Tat complex"/>
    <property type="evidence" value="ECO:0007669"/>
    <property type="project" value="UniProtKB-UniRule"/>
</dbReference>
<comment type="function">
    <text evidence="10">Part of the twin-arginine translocation (Tat) system that transports large folded proteins containing a characteristic twin-arginine motif in their signal peptide across membranes. Together with TatC, TatB is part of a receptor directly interacting with Tat signal peptides. TatB may form an oligomeric binding site that transiently accommodates folded Tat precursor proteins before their translocation.</text>
</comment>
<dbReference type="PANTHER" id="PTHR33162:SF1">
    <property type="entry name" value="SEC-INDEPENDENT PROTEIN TRANSLOCASE PROTEIN TATA, CHLOROPLASTIC"/>
    <property type="match status" value="1"/>
</dbReference>
<dbReference type="HAMAP" id="MF_00237">
    <property type="entry name" value="TatB"/>
    <property type="match status" value="1"/>
</dbReference>
<keyword evidence="4" id="KW-0997">Cell inner membrane</keyword>
<dbReference type="Proteomes" id="UP000292445">
    <property type="component" value="Unassembled WGS sequence"/>
</dbReference>
<evidence type="ECO:0000256" key="7">
    <source>
        <dbReference type="ARBA" id="ARBA00022989"/>
    </source>
</evidence>
<dbReference type="PANTHER" id="PTHR33162">
    <property type="entry name" value="SEC-INDEPENDENT PROTEIN TRANSLOCASE PROTEIN TATA, CHLOROPLASTIC"/>
    <property type="match status" value="1"/>
</dbReference>
<evidence type="ECO:0000256" key="6">
    <source>
        <dbReference type="ARBA" id="ARBA00022927"/>
    </source>
</evidence>
<evidence type="ECO:0000256" key="8">
    <source>
        <dbReference type="ARBA" id="ARBA00023010"/>
    </source>
</evidence>
<keyword evidence="6 10" id="KW-0653">Protein transport</keyword>
<keyword evidence="7 10" id="KW-1133">Transmembrane helix</keyword>
<evidence type="ECO:0000256" key="5">
    <source>
        <dbReference type="ARBA" id="ARBA00022692"/>
    </source>
</evidence>
<proteinExistence type="inferred from homology"/>
<dbReference type="AlphaFoldDB" id="A0A4Q7NHG4"/>
<comment type="similarity">
    <text evidence="10">Belongs to the TatB family.</text>
</comment>
<reference evidence="13 14" key="1">
    <citation type="submission" date="2019-02" db="EMBL/GenBank/DDBJ databases">
        <title>Genomic Encyclopedia of Type Strains, Phase IV (KMG-IV): sequencing the most valuable type-strain genomes for metagenomic binning, comparative biology and taxonomic classification.</title>
        <authorList>
            <person name="Goeker M."/>
        </authorList>
    </citation>
    <scope>NUCLEOTIDE SEQUENCE [LARGE SCALE GENOMIC DNA]</scope>
    <source>
        <strain evidence="13 14">K24</strain>
    </source>
</reference>
<evidence type="ECO:0000256" key="3">
    <source>
        <dbReference type="ARBA" id="ARBA00022475"/>
    </source>
</evidence>
<evidence type="ECO:0000256" key="9">
    <source>
        <dbReference type="ARBA" id="ARBA00023136"/>
    </source>
</evidence>
<protein>
    <recommendedName>
        <fullName evidence="10">Sec-independent protein translocase protein TatB</fullName>
    </recommendedName>
</protein>
<sequence>MFDVSFTELLTIGVVALIVIGPERLPKVARTIGHLLGRAQRYVNDVKSDIRREMELEELRNLRKEMEDAARSLETTVKTNVEELHKGLNEVQQTVEGAARDVKDAASGTQEPAAEAPALDVPAEGAAAAPAADAPSAGQAVEPAAIQEAPSEQDLAQGSLFPPDPPPSANQPAAGQPAEASTVRERT</sequence>
<evidence type="ECO:0000256" key="12">
    <source>
        <dbReference type="SAM" id="MobiDB-lite"/>
    </source>
</evidence>
<organism evidence="13 14">
    <name type="scientific">Pigmentiphaga kullae</name>
    <dbReference type="NCBI Taxonomy" id="151784"/>
    <lineage>
        <taxon>Bacteria</taxon>
        <taxon>Pseudomonadati</taxon>
        <taxon>Pseudomonadota</taxon>
        <taxon>Betaproteobacteria</taxon>
        <taxon>Burkholderiales</taxon>
        <taxon>Alcaligenaceae</taxon>
        <taxon>Pigmentiphaga</taxon>
    </lineage>
</organism>
<keyword evidence="5 10" id="KW-0812">Transmembrane</keyword>
<keyword evidence="9 10" id="KW-0472">Membrane</keyword>
<dbReference type="NCBIfam" id="TIGR01410">
    <property type="entry name" value="tatB"/>
    <property type="match status" value="1"/>
</dbReference>
<evidence type="ECO:0000313" key="14">
    <source>
        <dbReference type="Proteomes" id="UP000292445"/>
    </source>
</evidence>
<evidence type="ECO:0000256" key="1">
    <source>
        <dbReference type="ARBA" id="ARBA00004167"/>
    </source>
</evidence>
<dbReference type="InterPro" id="IPR003369">
    <property type="entry name" value="TatA/B/E"/>
</dbReference>
<name>A0A4Q7NHG4_9BURK</name>
<feature type="region of interest" description="Disordered" evidence="12">
    <location>
        <begin position="99"/>
        <end position="187"/>
    </location>
</feature>
<dbReference type="Gene3D" id="1.20.5.3310">
    <property type="match status" value="1"/>
</dbReference>
<dbReference type="Pfam" id="PF02416">
    <property type="entry name" value="TatA_B_E"/>
    <property type="match status" value="1"/>
</dbReference>
<keyword evidence="14" id="KW-1185">Reference proteome</keyword>
<dbReference type="PRINTS" id="PR01506">
    <property type="entry name" value="TATBPROTEIN"/>
</dbReference>
<keyword evidence="11" id="KW-0175">Coiled coil</keyword>